<proteinExistence type="predicted"/>
<reference evidence="2" key="1">
    <citation type="journal article" date="2020" name="Int. J. Syst. Evol. Microbiol.">
        <title>Aquipluma nitroreducens gen. nov. sp. nov., a novel facultatively anaerobic bacterium isolated from a freshwater lake.</title>
        <authorList>
            <person name="Watanabe M."/>
            <person name="Kojima H."/>
            <person name="Fukui M."/>
        </authorList>
    </citation>
    <scope>NUCLEOTIDE SEQUENCE</scope>
    <source>
        <strain evidence="2">MeG22</strain>
    </source>
</reference>
<name>A0A5K7SFR2_9BACT</name>
<dbReference type="AlphaFoldDB" id="A0A5K7SFR2"/>
<gene>
    <name evidence="2" type="ORF">AQPE_4620</name>
</gene>
<protein>
    <submittedName>
        <fullName evidence="2">Uncharacterized protein</fullName>
    </submittedName>
</protein>
<keyword evidence="1" id="KW-0812">Transmembrane</keyword>
<dbReference type="EMBL" id="AP018694">
    <property type="protein sequence ID" value="BBE20428.1"/>
    <property type="molecule type" value="Genomic_DNA"/>
</dbReference>
<dbReference type="RefSeq" id="WP_318348575.1">
    <property type="nucleotide sequence ID" value="NZ_AP018694.1"/>
</dbReference>
<keyword evidence="1" id="KW-0472">Membrane</keyword>
<evidence type="ECO:0000256" key="1">
    <source>
        <dbReference type="SAM" id="Phobius"/>
    </source>
</evidence>
<accession>A0A5K7SFR2</accession>
<sequence>MNTENKHSKNLVTRINEAIRFNEWINRLDQKDQKLDPAKRKKKWTIILGASFLLYLISFFVFPKPAITYEPIQPVSEGNPDIANTLKRKKSLSFEMPVDSFETILKQEIHESIPEKK</sequence>
<keyword evidence="1" id="KW-1133">Transmembrane helix</keyword>
<keyword evidence="3" id="KW-1185">Reference proteome</keyword>
<feature type="transmembrane region" description="Helical" evidence="1">
    <location>
        <begin position="44"/>
        <end position="62"/>
    </location>
</feature>
<evidence type="ECO:0000313" key="3">
    <source>
        <dbReference type="Proteomes" id="UP001193389"/>
    </source>
</evidence>
<dbReference type="Proteomes" id="UP001193389">
    <property type="component" value="Chromosome"/>
</dbReference>
<evidence type="ECO:0000313" key="2">
    <source>
        <dbReference type="EMBL" id="BBE20428.1"/>
    </source>
</evidence>
<dbReference type="KEGG" id="anf:AQPE_4620"/>
<organism evidence="2 3">
    <name type="scientific">Aquipluma nitroreducens</name>
    <dbReference type="NCBI Taxonomy" id="2010828"/>
    <lineage>
        <taxon>Bacteria</taxon>
        <taxon>Pseudomonadati</taxon>
        <taxon>Bacteroidota</taxon>
        <taxon>Bacteroidia</taxon>
        <taxon>Marinilabiliales</taxon>
        <taxon>Prolixibacteraceae</taxon>
        <taxon>Aquipluma</taxon>
    </lineage>
</organism>